<sequence length="198" mass="20666">MNPRVPPAPSSREIITEAVLDVLSTRGADDLSVRKVAAAAGVSVGAVQHHFPTRAALIIGAMDAVTAHFHDRVGAALAGVDSAGERLSVFCEELAALGEAGRRDAIVWTAFASRAGTDPEVRAMHEREWRRTEEAVQMLLSEAYPAADITANDAGLLLAVLDGIAVARGAEGDGRMPPERGQRLVAAALAPFAARSVA</sequence>
<dbReference type="PANTHER" id="PTHR30055">
    <property type="entry name" value="HTH-TYPE TRANSCRIPTIONAL REGULATOR RUTR"/>
    <property type="match status" value="1"/>
</dbReference>
<dbReference type="GO" id="GO:0000976">
    <property type="term" value="F:transcription cis-regulatory region binding"/>
    <property type="evidence" value="ECO:0007669"/>
    <property type="project" value="TreeGrafter"/>
</dbReference>
<keyword evidence="3 5" id="KW-0238">DNA-binding</keyword>
<dbReference type="SUPFAM" id="SSF46689">
    <property type="entry name" value="Homeodomain-like"/>
    <property type="match status" value="1"/>
</dbReference>
<accession>A0A147F2R4</accession>
<dbReference type="PROSITE" id="PS50977">
    <property type="entry name" value="HTH_TETR_2"/>
    <property type="match status" value="1"/>
</dbReference>
<dbReference type="Pfam" id="PF13977">
    <property type="entry name" value="TetR_C_6"/>
    <property type="match status" value="1"/>
</dbReference>
<evidence type="ECO:0000256" key="5">
    <source>
        <dbReference type="PROSITE-ProRule" id="PRU00335"/>
    </source>
</evidence>
<evidence type="ECO:0000259" key="6">
    <source>
        <dbReference type="PROSITE" id="PS50977"/>
    </source>
</evidence>
<protein>
    <recommendedName>
        <fullName evidence="6">HTH tetR-type domain-containing protein</fullName>
    </recommendedName>
</protein>
<dbReference type="PATRIC" id="fig|2033.5.peg.2686"/>
<dbReference type="InterPro" id="IPR009057">
    <property type="entry name" value="Homeodomain-like_sf"/>
</dbReference>
<dbReference type="PANTHER" id="PTHR30055:SF234">
    <property type="entry name" value="HTH-TYPE TRANSCRIPTIONAL REGULATOR BETI"/>
    <property type="match status" value="1"/>
</dbReference>
<evidence type="ECO:0000256" key="1">
    <source>
        <dbReference type="ARBA" id="ARBA00022491"/>
    </source>
</evidence>
<gene>
    <name evidence="7" type="ORF">RSA3_17145</name>
</gene>
<dbReference type="Pfam" id="PF00440">
    <property type="entry name" value="TetR_N"/>
    <property type="match status" value="1"/>
</dbReference>
<dbReference type="AlphaFoldDB" id="A0A147F2R4"/>
<dbReference type="InterPro" id="IPR036271">
    <property type="entry name" value="Tet_transcr_reg_TetR-rel_C_sf"/>
</dbReference>
<keyword evidence="4" id="KW-0804">Transcription</keyword>
<dbReference type="PRINTS" id="PR00455">
    <property type="entry name" value="HTHTETR"/>
</dbReference>
<evidence type="ECO:0000256" key="3">
    <source>
        <dbReference type="ARBA" id="ARBA00023125"/>
    </source>
</evidence>
<evidence type="ECO:0000313" key="8">
    <source>
        <dbReference type="Proteomes" id="UP000072189"/>
    </source>
</evidence>
<organism evidence="7 8">
    <name type="scientific">Microbacterium testaceum</name>
    <name type="common">Aureobacterium testaceum</name>
    <name type="synonym">Brevibacterium testaceum</name>
    <dbReference type="NCBI Taxonomy" id="2033"/>
    <lineage>
        <taxon>Bacteria</taxon>
        <taxon>Bacillati</taxon>
        <taxon>Actinomycetota</taxon>
        <taxon>Actinomycetes</taxon>
        <taxon>Micrococcales</taxon>
        <taxon>Microbacteriaceae</taxon>
        <taxon>Microbacterium</taxon>
    </lineage>
</organism>
<dbReference type="Gene3D" id="1.10.357.10">
    <property type="entry name" value="Tetracycline Repressor, domain 2"/>
    <property type="match status" value="1"/>
</dbReference>
<dbReference type="InterPro" id="IPR001647">
    <property type="entry name" value="HTH_TetR"/>
</dbReference>
<dbReference type="RefSeq" id="WP_058596905.1">
    <property type="nucleotide sequence ID" value="NZ_JBFBMN010000001.1"/>
</dbReference>
<dbReference type="Proteomes" id="UP000072189">
    <property type="component" value="Unassembled WGS sequence"/>
</dbReference>
<reference evidence="7 8" key="1">
    <citation type="journal article" date="2016" name="Front. Microbiol.">
        <title>Genomic Resource of Rice Seed Associated Bacteria.</title>
        <authorList>
            <person name="Midha S."/>
            <person name="Bansal K."/>
            <person name="Sharma S."/>
            <person name="Kumar N."/>
            <person name="Patil P.P."/>
            <person name="Chaudhry V."/>
            <person name="Patil P.B."/>
        </authorList>
    </citation>
    <scope>NUCLEOTIDE SEQUENCE [LARGE SCALE GENOMIC DNA]</scope>
    <source>
        <strain evidence="7 8">RSA3</strain>
    </source>
</reference>
<evidence type="ECO:0000256" key="4">
    <source>
        <dbReference type="ARBA" id="ARBA00023163"/>
    </source>
</evidence>
<name>A0A147F2R4_MICTE</name>
<evidence type="ECO:0000313" key="7">
    <source>
        <dbReference type="EMBL" id="KTS06056.1"/>
    </source>
</evidence>
<evidence type="ECO:0000256" key="2">
    <source>
        <dbReference type="ARBA" id="ARBA00023015"/>
    </source>
</evidence>
<dbReference type="SUPFAM" id="SSF48498">
    <property type="entry name" value="Tetracyclin repressor-like, C-terminal domain"/>
    <property type="match status" value="1"/>
</dbReference>
<comment type="caution">
    <text evidence="7">The sequence shown here is derived from an EMBL/GenBank/DDBJ whole genome shotgun (WGS) entry which is preliminary data.</text>
</comment>
<dbReference type="InterPro" id="IPR050109">
    <property type="entry name" value="HTH-type_TetR-like_transc_reg"/>
</dbReference>
<dbReference type="EMBL" id="LDRV01000135">
    <property type="protein sequence ID" value="KTS06056.1"/>
    <property type="molecule type" value="Genomic_DNA"/>
</dbReference>
<feature type="DNA-binding region" description="H-T-H motif" evidence="5">
    <location>
        <begin position="32"/>
        <end position="51"/>
    </location>
</feature>
<dbReference type="OrthoDB" id="9806334at2"/>
<dbReference type="GO" id="GO:0003700">
    <property type="term" value="F:DNA-binding transcription factor activity"/>
    <property type="evidence" value="ECO:0007669"/>
    <property type="project" value="TreeGrafter"/>
</dbReference>
<keyword evidence="1" id="KW-0678">Repressor</keyword>
<feature type="domain" description="HTH tetR-type" evidence="6">
    <location>
        <begin position="9"/>
        <end position="69"/>
    </location>
</feature>
<dbReference type="InterPro" id="IPR039538">
    <property type="entry name" value="BetI_C"/>
</dbReference>
<keyword evidence="2" id="KW-0805">Transcription regulation</keyword>
<proteinExistence type="predicted"/>